<feature type="transmembrane region" description="Helical" evidence="2">
    <location>
        <begin position="71"/>
        <end position="89"/>
    </location>
</feature>
<dbReference type="STRING" id="1423725.FC19_GL002129"/>
<dbReference type="Proteomes" id="UP000051015">
    <property type="component" value="Unassembled WGS sequence"/>
</dbReference>
<gene>
    <name evidence="6" type="ORF">FC19_GL002129</name>
</gene>
<proteinExistence type="predicted"/>
<keyword evidence="2" id="KW-0812">Transmembrane</keyword>
<dbReference type="EMBL" id="AYZD01000033">
    <property type="protein sequence ID" value="KRM95037.1"/>
    <property type="molecule type" value="Genomic_DNA"/>
</dbReference>
<sequence length="474" mass="51991">MAEEMFCPKCGTKVKADEVFCPNCGAKLNPTAEATASNEENEEKVTASAESNQTMQRSVPAQPKKPLNKPLLISLVAVLVVLVGGYLGLKDYYQPQKQLDRIISALGDSDKNLAKYVKTDDPTLQNKLTKKNLKPTQKYFESNRQDLAELKSSLQQGSAYNDTYSIEQSGNAWLFFPRYKLNVKAAYVTLSSNHTGVAFYQDGKKIWTTKSGNYSKKVGPLFPGKYTFKSVGKISGRKLTNTSTNTLTSGAQDVSLRLRIATFTIKGSQGADVYLNGKKAGKLNSDGKLKFKDYPISNDLKAYIAIQVSGQTVKSNSVDIKDKLAYGEHSISPAFQGVVSKSDAEELLESAFSGAESGTEDSTTADLFVGQEDNSSYNDLLKFYNSFKTNDNIEDYNAEVSKVNSVTPTGKNKATVSYSVKYTFNNSGDAGDSTKVQQFTYPNAEIVKQNGDYKIKTIGVTKSADWEKNYSDDN</sequence>
<dbReference type="GO" id="GO:0005886">
    <property type="term" value="C:plasma membrane"/>
    <property type="evidence" value="ECO:0007669"/>
    <property type="project" value="UniProtKB-SubCell"/>
</dbReference>
<evidence type="ECO:0000259" key="4">
    <source>
        <dbReference type="Pfam" id="PF22813"/>
    </source>
</evidence>
<keyword evidence="7" id="KW-1185">Reference proteome</keyword>
<dbReference type="AlphaFoldDB" id="A0A0R2CTD6"/>
<reference evidence="6 7" key="1">
    <citation type="journal article" date="2015" name="Genome Announc.">
        <title>Expanding the biotechnology potential of lactobacilli through comparative genomics of 213 strains and associated genera.</title>
        <authorList>
            <person name="Sun Z."/>
            <person name="Harris H.M."/>
            <person name="McCann A."/>
            <person name="Guo C."/>
            <person name="Argimon S."/>
            <person name="Zhang W."/>
            <person name="Yang X."/>
            <person name="Jeffery I.B."/>
            <person name="Cooney J.C."/>
            <person name="Kagawa T.F."/>
            <person name="Liu W."/>
            <person name="Song Y."/>
            <person name="Salvetti E."/>
            <person name="Wrobel A."/>
            <person name="Rasinkangas P."/>
            <person name="Parkhill J."/>
            <person name="Rea M.C."/>
            <person name="O'Sullivan O."/>
            <person name="Ritari J."/>
            <person name="Douillard F.P."/>
            <person name="Paul Ross R."/>
            <person name="Yang R."/>
            <person name="Briner A.E."/>
            <person name="Felis G.E."/>
            <person name="de Vos W.M."/>
            <person name="Barrangou R."/>
            <person name="Klaenhammer T.R."/>
            <person name="Caufield P.W."/>
            <person name="Cui Y."/>
            <person name="Zhang H."/>
            <person name="O'Toole P.W."/>
        </authorList>
    </citation>
    <scope>NUCLEOTIDE SEQUENCE [LARGE SCALE GENOMIC DNA]</scope>
    <source>
        <strain evidence="6 7">DSM 21051</strain>
    </source>
</reference>
<dbReference type="OrthoDB" id="2327418at2"/>
<feature type="domain" description="TcaA 4th" evidence="5">
    <location>
        <begin position="261"/>
        <end position="322"/>
    </location>
</feature>
<comment type="caution">
    <text evidence="6">The sequence shown here is derived from an EMBL/GenBank/DDBJ whole genome shotgun (WGS) entry which is preliminary data.</text>
</comment>
<dbReference type="InterPro" id="IPR054530">
    <property type="entry name" value="TcaA_4th"/>
</dbReference>
<feature type="domain" description="TcaA second" evidence="4">
    <location>
        <begin position="95"/>
        <end position="183"/>
    </location>
</feature>
<protein>
    <recommendedName>
        <fullName evidence="8">Zinc-ribbon domain-containing protein</fullName>
    </recommendedName>
</protein>
<dbReference type="PANTHER" id="PTHR40038">
    <property type="entry name" value="MEMBRANE-ASSOCIATED PROTEIN TCAA"/>
    <property type="match status" value="1"/>
</dbReference>
<evidence type="ECO:0000313" key="7">
    <source>
        <dbReference type="Proteomes" id="UP000051015"/>
    </source>
</evidence>
<dbReference type="Pfam" id="PF22820">
    <property type="entry name" value="TcaA_3rd_4th"/>
    <property type="match status" value="1"/>
</dbReference>
<keyword evidence="2" id="KW-1133">Transmembrane helix</keyword>
<dbReference type="InterPro" id="IPR026870">
    <property type="entry name" value="Zinc_ribbon_dom"/>
</dbReference>
<dbReference type="Pfam" id="PF13240">
    <property type="entry name" value="Zn_Ribbon_1"/>
    <property type="match status" value="1"/>
</dbReference>
<feature type="domain" description="Zinc-ribbon" evidence="3">
    <location>
        <begin position="6"/>
        <end position="28"/>
    </location>
</feature>
<evidence type="ECO:0008006" key="8">
    <source>
        <dbReference type="Google" id="ProtNLM"/>
    </source>
</evidence>
<name>A0A0R2CTD6_9LACO</name>
<dbReference type="Pfam" id="PF22813">
    <property type="entry name" value="TcaA_2nd"/>
    <property type="match status" value="1"/>
</dbReference>
<evidence type="ECO:0000313" key="6">
    <source>
        <dbReference type="EMBL" id="KRM95037.1"/>
    </source>
</evidence>
<evidence type="ECO:0000256" key="2">
    <source>
        <dbReference type="SAM" id="Phobius"/>
    </source>
</evidence>
<dbReference type="InterPro" id="IPR054529">
    <property type="entry name" value="TcaA_2nd"/>
</dbReference>
<keyword evidence="2" id="KW-0472">Membrane</keyword>
<dbReference type="RefSeq" id="WP_057876755.1">
    <property type="nucleotide sequence ID" value="NZ_AYZD01000033.1"/>
</dbReference>
<evidence type="ECO:0000256" key="1">
    <source>
        <dbReference type="SAM" id="MobiDB-lite"/>
    </source>
</evidence>
<feature type="compositionally biased region" description="Polar residues" evidence="1">
    <location>
        <begin position="48"/>
        <end position="59"/>
    </location>
</feature>
<organism evidence="6 7">
    <name type="scientific">Liquorilactobacillus aquaticus DSM 21051</name>
    <dbReference type="NCBI Taxonomy" id="1423725"/>
    <lineage>
        <taxon>Bacteria</taxon>
        <taxon>Bacillati</taxon>
        <taxon>Bacillota</taxon>
        <taxon>Bacilli</taxon>
        <taxon>Lactobacillales</taxon>
        <taxon>Lactobacillaceae</taxon>
        <taxon>Liquorilactobacillus</taxon>
    </lineage>
</organism>
<evidence type="ECO:0000259" key="5">
    <source>
        <dbReference type="Pfam" id="PF22820"/>
    </source>
</evidence>
<evidence type="ECO:0000259" key="3">
    <source>
        <dbReference type="Pfam" id="PF13240"/>
    </source>
</evidence>
<feature type="region of interest" description="Disordered" evidence="1">
    <location>
        <begin position="32"/>
        <end position="63"/>
    </location>
</feature>
<dbReference type="PATRIC" id="fig|1423725.3.peg.2190"/>
<accession>A0A0R2CTD6</accession>
<dbReference type="PANTHER" id="PTHR40038:SF1">
    <property type="entry name" value="MEMBRANE-ASSOCIATED PROTEIN TCAA"/>
    <property type="match status" value="1"/>
</dbReference>